<reference evidence="2" key="1">
    <citation type="submission" date="2014-12" db="EMBL/GenBank/DDBJ databases">
        <title>Complete genome sequence of a multi-drug resistant Klebsiella pneumoniae.</title>
        <authorList>
            <person name="Hua X."/>
            <person name="Chen Q."/>
            <person name="Li X."/>
            <person name="Feng Y."/>
            <person name="Ruan Z."/>
            <person name="Yu Y."/>
        </authorList>
    </citation>
    <scope>NUCLEOTIDE SEQUENCE [LARGE SCALE GENOMIC DNA]</scope>
    <source>
        <strain evidence="2">5.12</strain>
    </source>
</reference>
<reference evidence="1 2" key="2">
    <citation type="submission" date="2020-04" db="EMBL/GenBank/DDBJ databases">
        <title>Complete genome sequence of Alteromonas pelagimontana 5.12T.</title>
        <authorList>
            <person name="Sinha R.K."/>
            <person name="Krishnan K.P."/>
            <person name="Kurian J.P."/>
        </authorList>
    </citation>
    <scope>NUCLEOTIDE SEQUENCE [LARGE SCALE GENOMIC DNA]</scope>
    <source>
        <strain evidence="1 2">5.12</strain>
    </source>
</reference>
<dbReference type="EMBL" id="CP052766">
    <property type="protein sequence ID" value="QJR82645.1"/>
    <property type="molecule type" value="Genomic_DNA"/>
</dbReference>
<accession>A0A6M4MJ33</accession>
<dbReference type="Proteomes" id="UP000219285">
    <property type="component" value="Chromosome"/>
</dbReference>
<keyword evidence="2" id="KW-1185">Reference proteome</keyword>
<name>A0A6M4MJ33_9ALTE</name>
<dbReference type="RefSeq" id="WP_075609375.1">
    <property type="nucleotide sequence ID" value="NZ_CP052766.1"/>
</dbReference>
<proteinExistence type="predicted"/>
<dbReference type="AlphaFoldDB" id="A0A6M4MJ33"/>
<evidence type="ECO:0000313" key="2">
    <source>
        <dbReference type="Proteomes" id="UP000219285"/>
    </source>
</evidence>
<organism evidence="1 2">
    <name type="scientific">Alteromonas pelagimontana</name>
    <dbReference type="NCBI Taxonomy" id="1858656"/>
    <lineage>
        <taxon>Bacteria</taxon>
        <taxon>Pseudomonadati</taxon>
        <taxon>Pseudomonadota</taxon>
        <taxon>Gammaproteobacteria</taxon>
        <taxon>Alteromonadales</taxon>
        <taxon>Alteromonadaceae</taxon>
        <taxon>Alteromonas/Salinimonas group</taxon>
        <taxon>Alteromonas</taxon>
    </lineage>
</organism>
<evidence type="ECO:0000313" key="1">
    <source>
        <dbReference type="EMBL" id="QJR82645.1"/>
    </source>
</evidence>
<dbReference type="KEGG" id="apel:CA267_018755"/>
<gene>
    <name evidence="1" type="ORF">CA267_018755</name>
</gene>
<protein>
    <submittedName>
        <fullName evidence="1">Uncharacterized protein</fullName>
    </submittedName>
</protein>
<dbReference type="OrthoDB" id="6332720at2"/>
<sequence length="118" mass="13502">MSDEIAELHAKTLIEVIDQSSHWKLHPEKKPPFTSKEEAFRYVETHNEPLCVYVPVAESDDHHTVRVTSSGDDMVFTNISFEDPSEIRIHSSHLKLIESSITEMLNDRLPEGKKIASF</sequence>